<dbReference type="AlphaFoldDB" id="A0A4V1IVL4"/>
<proteinExistence type="predicted"/>
<dbReference type="InterPro" id="IPR021714">
    <property type="entry name" value="URB1_N"/>
</dbReference>
<evidence type="ECO:0000259" key="1">
    <source>
        <dbReference type="Pfam" id="PF11707"/>
    </source>
</evidence>
<sequence>MSSVTALPATTTGLYDPTAFTTITDLYAVLKDNQLGAFERALTCLKYELEARAAAAPGIGLLDAYLRSCDSQELLRLWDRVRELEDIGLEILLAASFREILARCSLLADLSTIGAALARAITQDRLKLVYRLLSSNRKDANMVALGLLTAMNAQGVQSTNELYASFNFSLNVLISNAAKDM</sequence>
<evidence type="ECO:0000313" key="2">
    <source>
        <dbReference type="EMBL" id="RKP04469.1"/>
    </source>
</evidence>
<dbReference type="OrthoDB" id="72892at2759"/>
<organism evidence="2 3">
    <name type="scientific">Thamnocephalis sphaerospora</name>
    <dbReference type="NCBI Taxonomy" id="78915"/>
    <lineage>
        <taxon>Eukaryota</taxon>
        <taxon>Fungi</taxon>
        <taxon>Fungi incertae sedis</taxon>
        <taxon>Zoopagomycota</taxon>
        <taxon>Zoopagomycotina</taxon>
        <taxon>Zoopagomycetes</taxon>
        <taxon>Zoopagales</taxon>
        <taxon>Sigmoideomycetaceae</taxon>
        <taxon>Thamnocephalis</taxon>
    </lineage>
</organism>
<dbReference type="GO" id="GO:0000463">
    <property type="term" value="P:maturation of LSU-rRNA from tricistronic rRNA transcript (SSU-rRNA, 5.8S rRNA, LSU-rRNA)"/>
    <property type="evidence" value="ECO:0007669"/>
    <property type="project" value="TreeGrafter"/>
</dbReference>
<dbReference type="GO" id="GO:0005730">
    <property type="term" value="C:nucleolus"/>
    <property type="evidence" value="ECO:0007669"/>
    <property type="project" value="TreeGrafter"/>
</dbReference>
<dbReference type="InterPro" id="IPR039844">
    <property type="entry name" value="URB1"/>
</dbReference>
<keyword evidence="3" id="KW-1185">Reference proteome</keyword>
<feature type="domain" description="URB1 N-terminal" evidence="1">
    <location>
        <begin position="72"/>
        <end position="176"/>
    </location>
</feature>
<dbReference type="PANTHER" id="PTHR13500:SF0">
    <property type="entry name" value="NUCLEOLAR PRE-RIBOSOMAL-ASSOCIATED PROTEIN 1"/>
    <property type="match status" value="1"/>
</dbReference>
<accession>A0A4V1IVL4</accession>
<gene>
    <name evidence="2" type="ORF">THASP1DRAFT_33763</name>
</gene>
<dbReference type="PANTHER" id="PTHR13500">
    <property type="entry name" value="NUCLEOLAR PRERIBOSOMAL-ASSOCIATED PROTEIN 1"/>
    <property type="match status" value="1"/>
</dbReference>
<reference evidence="3" key="1">
    <citation type="journal article" date="2018" name="Nat. Microbiol.">
        <title>Leveraging single-cell genomics to expand the fungal tree of life.</title>
        <authorList>
            <person name="Ahrendt S.R."/>
            <person name="Quandt C.A."/>
            <person name="Ciobanu D."/>
            <person name="Clum A."/>
            <person name="Salamov A."/>
            <person name="Andreopoulos B."/>
            <person name="Cheng J.F."/>
            <person name="Woyke T."/>
            <person name="Pelin A."/>
            <person name="Henrissat B."/>
            <person name="Reynolds N.K."/>
            <person name="Benny G.L."/>
            <person name="Smith M.E."/>
            <person name="James T.Y."/>
            <person name="Grigoriev I.V."/>
        </authorList>
    </citation>
    <scope>NUCLEOTIDE SEQUENCE [LARGE SCALE GENOMIC DNA]</scope>
    <source>
        <strain evidence="3">RSA 1356</strain>
    </source>
</reference>
<dbReference type="EMBL" id="KZ993706">
    <property type="protein sequence ID" value="RKP04469.1"/>
    <property type="molecule type" value="Genomic_DNA"/>
</dbReference>
<dbReference type="Proteomes" id="UP000271241">
    <property type="component" value="Unassembled WGS sequence"/>
</dbReference>
<dbReference type="Pfam" id="PF11707">
    <property type="entry name" value="Npa1"/>
    <property type="match status" value="1"/>
</dbReference>
<protein>
    <recommendedName>
        <fullName evidence="1">URB1 N-terminal domain-containing protein</fullName>
    </recommendedName>
</protein>
<evidence type="ECO:0000313" key="3">
    <source>
        <dbReference type="Proteomes" id="UP000271241"/>
    </source>
</evidence>
<dbReference type="GO" id="GO:0000466">
    <property type="term" value="P:maturation of 5.8S rRNA from tricistronic rRNA transcript (SSU-rRNA, 5.8S rRNA, LSU-rRNA)"/>
    <property type="evidence" value="ECO:0007669"/>
    <property type="project" value="TreeGrafter"/>
</dbReference>
<name>A0A4V1IVL4_9FUNG</name>